<keyword evidence="1" id="KW-0732">Signal</keyword>
<sequence>MAASHNVTFLLVILSISLIDAAISVQKRQTYVYPEELKRYAHVHPGTKIIHGTVGRYAPQDWPSWYTRTIFKWDGESRLSPYAPNDVRYADYQRSRFQQA</sequence>
<dbReference type="WBParaSite" id="Pan_g21054.t1">
    <property type="protein sequence ID" value="Pan_g21054.t1"/>
    <property type="gene ID" value="Pan_g21054"/>
</dbReference>
<reference evidence="2" key="1">
    <citation type="journal article" date="2013" name="Genetics">
        <title>The draft genome and transcriptome of Panagrellus redivivus are shaped by the harsh demands of a free-living lifestyle.</title>
        <authorList>
            <person name="Srinivasan J."/>
            <person name="Dillman A.R."/>
            <person name="Macchietto M.G."/>
            <person name="Heikkinen L."/>
            <person name="Lakso M."/>
            <person name="Fracchia K.M."/>
            <person name="Antoshechkin I."/>
            <person name="Mortazavi A."/>
            <person name="Wong G."/>
            <person name="Sternberg P.W."/>
        </authorList>
    </citation>
    <scope>NUCLEOTIDE SEQUENCE [LARGE SCALE GENOMIC DNA]</scope>
    <source>
        <strain evidence="2">MT8872</strain>
    </source>
</reference>
<dbReference type="AlphaFoldDB" id="A0A7E4VHQ9"/>
<evidence type="ECO:0000313" key="2">
    <source>
        <dbReference type="Proteomes" id="UP000492821"/>
    </source>
</evidence>
<proteinExistence type="predicted"/>
<name>A0A7E4VHQ9_PANRE</name>
<feature type="chain" id="PRO_5028889474" evidence="1">
    <location>
        <begin position="22"/>
        <end position="100"/>
    </location>
</feature>
<evidence type="ECO:0000313" key="3">
    <source>
        <dbReference type="WBParaSite" id="Pan_g21054.t1"/>
    </source>
</evidence>
<organism evidence="2 3">
    <name type="scientific">Panagrellus redivivus</name>
    <name type="common">Microworm</name>
    <dbReference type="NCBI Taxonomy" id="6233"/>
    <lineage>
        <taxon>Eukaryota</taxon>
        <taxon>Metazoa</taxon>
        <taxon>Ecdysozoa</taxon>
        <taxon>Nematoda</taxon>
        <taxon>Chromadorea</taxon>
        <taxon>Rhabditida</taxon>
        <taxon>Tylenchina</taxon>
        <taxon>Panagrolaimomorpha</taxon>
        <taxon>Panagrolaimoidea</taxon>
        <taxon>Panagrolaimidae</taxon>
        <taxon>Panagrellus</taxon>
    </lineage>
</organism>
<dbReference type="Proteomes" id="UP000492821">
    <property type="component" value="Unassembled WGS sequence"/>
</dbReference>
<feature type="signal peptide" evidence="1">
    <location>
        <begin position="1"/>
        <end position="21"/>
    </location>
</feature>
<keyword evidence="2" id="KW-1185">Reference proteome</keyword>
<reference evidence="3" key="2">
    <citation type="submission" date="2020-10" db="UniProtKB">
        <authorList>
            <consortium name="WormBaseParasite"/>
        </authorList>
    </citation>
    <scope>IDENTIFICATION</scope>
</reference>
<protein>
    <submittedName>
        <fullName evidence="3">Secreted protein</fullName>
    </submittedName>
</protein>
<accession>A0A7E4VHQ9</accession>
<evidence type="ECO:0000256" key="1">
    <source>
        <dbReference type="SAM" id="SignalP"/>
    </source>
</evidence>